<dbReference type="EMBL" id="JAYRBN010000025">
    <property type="protein sequence ID" value="KAL2750176.1"/>
    <property type="molecule type" value="Genomic_DNA"/>
</dbReference>
<protein>
    <submittedName>
        <fullName evidence="1">Uncharacterized protein</fullName>
    </submittedName>
</protein>
<organism evidence="1 2">
    <name type="scientific">Vespula maculifrons</name>
    <name type="common">Eastern yellow jacket</name>
    <name type="synonym">Wasp</name>
    <dbReference type="NCBI Taxonomy" id="7453"/>
    <lineage>
        <taxon>Eukaryota</taxon>
        <taxon>Metazoa</taxon>
        <taxon>Ecdysozoa</taxon>
        <taxon>Arthropoda</taxon>
        <taxon>Hexapoda</taxon>
        <taxon>Insecta</taxon>
        <taxon>Pterygota</taxon>
        <taxon>Neoptera</taxon>
        <taxon>Endopterygota</taxon>
        <taxon>Hymenoptera</taxon>
        <taxon>Apocrita</taxon>
        <taxon>Aculeata</taxon>
        <taxon>Vespoidea</taxon>
        <taxon>Vespidae</taxon>
        <taxon>Vespinae</taxon>
        <taxon>Vespula</taxon>
    </lineage>
</organism>
<sequence>MLPECQVGRYDEARRETSFLLYGRTETLEPVNNSETGDAIPSVEPRSLTRAEYSPEAATCSSSLARRCPIYK</sequence>
<proteinExistence type="predicted"/>
<dbReference type="Proteomes" id="UP001607303">
    <property type="component" value="Unassembled WGS sequence"/>
</dbReference>
<keyword evidence="2" id="KW-1185">Reference proteome</keyword>
<gene>
    <name evidence="1" type="ORF">V1477_001672</name>
</gene>
<evidence type="ECO:0000313" key="1">
    <source>
        <dbReference type="EMBL" id="KAL2750176.1"/>
    </source>
</evidence>
<evidence type="ECO:0000313" key="2">
    <source>
        <dbReference type="Proteomes" id="UP001607303"/>
    </source>
</evidence>
<comment type="caution">
    <text evidence="1">The sequence shown here is derived from an EMBL/GenBank/DDBJ whole genome shotgun (WGS) entry which is preliminary data.</text>
</comment>
<name>A0ABD2CYF7_VESMC</name>
<reference evidence="1 2" key="1">
    <citation type="journal article" date="2024" name="Ann. Entomol. Soc. Am.">
        <title>Genomic analyses of the southern and eastern yellowjacket wasps (Hymenoptera: Vespidae) reveal evolutionary signatures of social life.</title>
        <authorList>
            <person name="Catto M.A."/>
            <person name="Caine P.B."/>
            <person name="Orr S.E."/>
            <person name="Hunt B.G."/>
            <person name="Goodisman M.A.D."/>
        </authorList>
    </citation>
    <scope>NUCLEOTIDE SEQUENCE [LARGE SCALE GENOMIC DNA]</scope>
    <source>
        <strain evidence="1">232</strain>
        <tissue evidence="1">Head and thorax</tissue>
    </source>
</reference>
<accession>A0ABD2CYF7</accession>
<dbReference type="AlphaFoldDB" id="A0ABD2CYF7"/>